<comment type="caution">
    <text evidence="5">The sequence shown here is derived from an EMBL/GenBank/DDBJ whole genome shotgun (WGS) entry which is preliminary data.</text>
</comment>
<protein>
    <submittedName>
        <fullName evidence="5">MarR family transcriptional regulator</fullName>
    </submittedName>
</protein>
<dbReference type="Gene3D" id="1.10.10.10">
    <property type="entry name" value="Winged helix-like DNA-binding domain superfamily/Winged helix DNA-binding domain"/>
    <property type="match status" value="1"/>
</dbReference>
<dbReference type="InterPro" id="IPR036390">
    <property type="entry name" value="WH_DNA-bd_sf"/>
</dbReference>
<name>A0ABT8A553_9PROT</name>
<dbReference type="EMBL" id="JAUFPN010000107">
    <property type="protein sequence ID" value="MDN3564526.1"/>
    <property type="molecule type" value="Genomic_DNA"/>
</dbReference>
<dbReference type="Pfam" id="PF01047">
    <property type="entry name" value="MarR"/>
    <property type="match status" value="1"/>
</dbReference>
<reference evidence="6" key="1">
    <citation type="journal article" date="2019" name="Int. J. Syst. Evol. Microbiol.">
        <title>The Global Catalogue of Microorganisms (GCM) 10K type strain sequencing project: providing services to taxonomists for standard genome sequencing and annotation.</title>
        <authorList>
            <consortium name="The Broad Institute Genomics Platform"/>
            <consortium name="The Broad Institute Genome Sequencing Center for Infectious Disease"/>
            <person name="Wu L."/>
            <person name="Ma J."/>
        </authorList>
    </citation>
    <scope>NUCLEOTIDE SEQUENCE [LARGE SCALE GENOMIC DNA]</scope>
    <source>
        <strain evidence="6">CECT 7131</strain>
    </source>
</reference>
<accession>A0ABT8A553</accession>
<dbReference type="SUPFAM" id="SSF46785">
    <property type="entry name" value="Winged helix' DNA-binding domain"/>
    <property type="match status" value="1"/>
</dbReference>
<keyword evidence="3" id="KW-0804">Transcription</keyword>
<evidence type="ECO:0000259" key="4">
    <source>
        <dbReference type="PROSITE" id="PS50995"/>
    </source>
</evidence>
<organism evidence="5 6">
    <name type="scientific">Paeniroseomonas aquatica</name>
    <dbReference type="NCBI Taxonomy" id="373043"/>
    <lineage>
        <taxon>Bacteria</taxon>
        <taxon>Pseudomonadati</taxon>
        <taxon>Pseudomonadota</taxon>
        <taxon>Alphaproteobacteria</taxon>
        <taxon>Acetobacterales</taxon>
        <taxon>Acetobacteraceae</taxon>
        <taxon>Paeniroseomonas</taxon>
    </lineage>
</organism>
<dbReference type="InterPro" id="IPR036388">
    <property type="entry name" value="WH-like_DNA-bd_sf"/>
</dbReference>
<evidence type="ECO:0000313" key="5">
    <source>
        <dbReference type="EMBL" id="MDN3564526.1"/>
    </source>
</evidence>
<dbReference type="InterPro" id="IPR039422">
    <property type="entry name" value="MarR/SlyA-like"/>
</dbReference>
<gene>
    <name evidence="5" type="ORF">QWZ14_09140</name>
</gene>
<evidence type="ECO:0000256" key="1">
    <source>
        <dbReference type="ARBA" id="ARBA00023015"/>
    </source>
</evidence>
<evidence type="ECO:0000256" key="2">
    <source>
        <dbReference type="ARBA" id="ARBA00023125"/>
    </source>
</evidence>
<dbReference type="SMART" id="SM00347">
    <property type="entry name" value="HTH_MARR"/>
    <property type="match status" value="1"/>
</dbReference>
<dbReference type="Proteomes" id="UP001529369">
    <property type="component" value="Unassembled WGS sequence"/>
</dbReference>
<keyword evidence="6" id="KW-1185">Reference proteome</keyword>
<dbReference type="PANTHER" id="PTHR33164">
    <property type="entry name" value="TRANSCRIPTIONAL REGULATOR, MARR FAMILY"/>
    <property type="match status" value="1"/>
</dbReference>
<keyword evidence="2" id="KW-0238">DNA-binding</keyword>
<dbReference type="InterPro" id="IPR000835">
    <property type="entry name" value="HTH_MarR-typ"/>
</dbReference>
<feature type="domain" description="HTH marR-type" evidence="4">
    <location>
        <begin position="6"/>
        <end position="138"/>
    </location>
</feature>
<proteinExistence type="predicted"/>
<keyword evidence="1" id="KW-0805">Transcription regulation</keyword>
<sequence>MPLDDRRSIGFLISDVARMMRAAFDRRVQRIGLTRSQWLVLSLLYRRPGVSQSELAEMLEVERPTAGRMIDRLERKNWVVRRPDAADRRVKRLFLTPEAEDVQAEMGRIAETLLEDAMASLAPGERLALTDMLGRVKGSLTAMAPA</sequence>
<dbReference type="RefSeq" id="WP_290316326.1">
    <property type="nucleotide sequence ID" value="NZ_JAUFPN010000107.1"/>
</dbReference>
<dbReference type="PRINTS" id="PR00598">
    <property type="entry name" value="HTHMARR"/>
</dbReference>
<dbReference type="PANTHER" id="PTHR33164:SF64">
    <property type="entry name" value="TRANSCRIPTIONAL REGULATOR SLYA"/>
    <property type="match status" value="1"/>
</dbReference>
<dbReference type="PROSITE" id="PS50995">
    <property type="entry name" value="HTH_MARR_2"/>
    <property type="match status" value="1"/>
</dbReference>
<evidence type="ECO:0000313" key="6">
    <source>
        <dbReference type="Proteomes" id="UP001529369"/>
    </source>
</evidence>
<evidence type="ECO:0000256" key="3">
    <source>
        <dbReference type="ARBA" id="ARBA00023163"/>
    </source>
</evidence>